<dbReference type="GO" id="GO:0005737">
    <property type="term" value="C:cytoplasm"/>
    <property type="evidence" value="ECO:0007669"/>
    <property type="project" value="TreeGrafter"/>
</dbReference>
<feature type="domain" description="Impact N-terminal" evidence="2">
    <location>
        <begin position="12"/>
        <end position="116"/>
    </location>
</feature>
<sequence>MRYENWEYQEIKKSKFYSKAYLISNKNQLHEKIREVTILFKKPTHICYAYVFNDNNVIYAGFNDDNEPKNTAGKPILNVLQFKKTINIVVFVVRYFGGIQLGASGLIRAYSKMASLAYEKIK</sequence>
<dbReference type="SUPFAM" id="SSF54211">
    <property type="entry name" value="Ribosomal protein S5 domain 2-like"/>
    <property type="match status" value="1"/>
</dbReference>
<dbReference type="GO" id="GO:0006446">
    <property type="term" value="P:regulation of translational initiation"/>
    <property type="evidence" value="ECO:0007669"/>
    <property type="project" value="TreeGrafter"/>
</dbReference>
<keyword evidence="4" id="KW-1185">Reference proteome</keyword>
<dbReference type="InterPro" id="IPR036956">
    <property type="entry name" value="Impact_N_sf"/>
</dbReference>
<dbReference type="PANTHER" id="PTHR16301">
    <property type="entry name" value="IMPACT-RELATED"/>
    <property type="match status" value="1"/>
</dbReference>
<accession>A0A0F5H009</accession>
<evidence type="ECO:0000259" key="2">
    <source>
        <dbReference type="Pfam" id="PF01205"/>
    </source>
</evidence>
<dbReference type="RefSeq" id="WP_046097138.1">
    <property type="nucleotide sequence ID" value="NZ_JZXN01000017.1"/>
</dbReference>
<gene>
    <name evidence="3" type="ORF">MMELEA_00320</name>
</gene>
<dbReference type="InterPro" id="IPR001498">
    <property type="entry name" value="Impact_N"/>
</dbReference>
<evidence type="ECO:0000256" key="1">
    <source>
        <dbReference type="ARBA" id="ARBA00007665"/>
    </source>
</evidence>
<reference evidence="3 4" key="1">
    <citation type="submission" date="2015-03" db="EMBL/GenBank/DDBJ databases">
        <title>Genome sequence of Mycoplasma meleagridis strain ATCC 25294.</title>
        <authorList>
            <person name="Yacoub E."/>
            <person name="Blanchard A."/>
            <person name="Sirand-Pugnet P."/>
            <person name="Mardassi B.B.A."/>
        </authorList>
    </citation>
    <scope>NUCLEOTIDE SEQUENCE [LARGE SCALE GENOMIC DNA]</scope>
    <source>
        <strain evidence="3 4">ATCC 25294</strain>
    </source>
</reference>
<comment type="caution">
    <text evidence="3">The sequence shown here is derived from an EMBL/GenBank/DDBJ whole genome shotgun (WGS) entry which is preliminary data.</text>
</comment>
<dbReference type="STRING" id="29561.MM26B8_05430"/>
<dbReference type="PANTHER" id="PTHR16301:SF20">
    <property type="entry name" value="IMPACT FAMILY MEMBER YIGZ"/>
    <property type="match status" value="1"/>
</dbReference>
<dbReference type="InterPro" id="IPR020568">
    <property type="entry name" value="Ribosomal_Su5_D2-typ_SF"/>
</dbReference>
<dbReference type="Gene3D" id="3.30.230.30">
    <property type="entry name" value="Impact, N-terminal domain"/>
    <property type="match status" value="1"/>
</dbReference>
<dbReference type="EMBL" id="JZXN01000017">
    <property type="protein sequence ID" value="KKB26651.1"/>
    <property type="molecule type" value="Genomic_DNA"/>
</dbReference>
<proteinExistence type="inferred from homology"/>
<dbReference type="PATRIC" id="fig|1264554.4.peg.63"/>
<dbReference type="AlphaFoldDB" id="A0A0F5H009"/>
<evidence type="ECO:0000313" key="4">
    <source>
        <dbReference type="Proteomes" id="UP000033750"/>
    </source>
</evidence>
<dbReference type="InterPro" id="IPR023582">
    <property type="entry name" value="Impact"/>
</dbReference>
<comment type="similarity">
    <text evidence="1">Belongs to the IMPACT family.</text>
</comment>
<dbReference type="Proteomes" id="UP000033750">
    <property type="component" value="Unassembled WGS sequence"/>
</dbReference>
<dbReference type="OrthoDB" id="9813771at2"/>
<dbReference type="Pfam" id="PF01205">
    <property type="entry name" value="Impact_N"/>
    <property type="match status" value="1"/>
</dbReference>
<name>A0A0F5H009_9BACT</name>
<organism evidence="3 4">
    <name type="scientific">Mycoplasmopsis meleagridis ATCC 25294</name>
    <dbReference type="NCBI Taxonomy" id="1264554"/>
    <lineage>
        <taxon>Bacteria</taxon>
        <taxon>Bacillati</taxon>
        <taxon>Mycoplasmatota</taxon>
        <taxon>Mycoplasmoidales</taxon>
        <taxon>Metamycoplasmataceae</taxon>
        <taxon>Mycoplasmopsis</taxon>
    </lineage>
</organism>
<protein>
    <recommendedName>
        <fullName evidence="2">Impact N-terminal domain-containing protein</fullName>
    </recommendedName>
</protein>
<evidence type="ECO:0000313" key="3">
    <source>
        <dbReference type="EMBL" id="KKB26651.1"/>
    </source>
</evidence>